<comment type="subcellular location">
    <subcellularLocation>
        <location evidence="1 12">Endoplasmic reticulum membrane</location>
        <topology evidence="1 12">Multi-pass membrane protein</topology>
    </subcellularLocation>
</comment>
<comment type="caution">
    <text evidence="12">Lacks conserved residue(s) required for the propagation of feature annotation.</text>
</comment>
<keyword evidence="10 12" id="KW-1133">Transmembrane helix</keyword>
<keyword evidence="6 12" id="KW-0328">Glycosyltransferase</keyword>
<dbReference type="InterPro" id="IPR007315">
    <property type="entry name" value="PIG-V/Gpi18"/>
</dbReference>
<dbReference type="GO" id="GO:0005789">
    <property type="term" value="C:endoplasmic reticulum membrane"/>
    <property type="evidence" value="ECO:0007669"/>
    <property type="project" value="UniProtKB-SubCell"/>
</dbReference>
<keyword evidence="7 12" id="KW-0808">Transferase</keyword>
<keyword evidence="11 12" id="KW-0472">Membrane</keyword>
<dbReference type="HOGENOM" id="CLU_029048_0_0_1"/>
<evidence type="ECO:0000256" key="3">
    <source>
        <dbReference type="ARBA" id="ARBA00008698"/>
    </source>
</evidence>
<keyword evidence="9 12" id="KW-0256">Endoplasmic reticulum</keyword>
<protein>
    <recommendedName>
        <fullName evidence="4 12">GPI mannosyltransferase 2</fullName>
        <ecNumber evidence="12">2.4.1.-</ecNumber>
    </recommendedName>
</protein>
<dbReference type="GO" id="GO:0006506">
    <property type="term" value="P:GPI anchor biosynthetic process"/>
    <property type="evidence" value="ECO:0007669"/>
    <property type="project" value="UniProtKB-UniPathway"/>
</dbReference>
<feature type="transmembrane region" description="Helical" evidence="12">
    <location>
        <begin position="406"/>
        <end position="429"/>
    </location>
</feature>
<evidence type="ECO:0000256" key="5">
    <source>
        <dbReference type="ARBA" id="ARBA00022502"/>
    </source>
</evidence>
<dbReference type="RefSeq" id="XP_003867961.1">
    <property type="nucleotide sequence ID" value="XM_003867913.1"/>
</dbReference>
<evidence type="ECO:0000256" key="11">
    <source>
        <dbReference type="ARBA" id="ARBA00023136"/>
    </source>
</evidence>
<sequence length="432" mass="50351">MFVLRSWSHRMRFHRYNFFFHFDLYDELGKAMSHRSLWSLLRSFLILKSIQLTIIYFTPSRFDTSSQLIIDELASSSSTASPYNDIITTILNKLITWDSVYFNDLFVNDIAYEHQFVFCPGWIKLISLLPSTNYYQLQLWSILISNGDHFASVVVLYYLSKTIYDSKISYIASLMMVISPAGVFLTTNYSENLSNLTTLLTIYLYYKAIDFNNVTTRSNKSIKSIWLYLLSGIVCAFSFTVRANSLLLGILYLVDLYDFSIIDQNLRSSVLSIITGSILGTTFLGQTKYHYLTFCPQRQGWCLNKFPSLFSYAQSHYWDNGFLSYWSLNNIPNFILVAPVLLWNCYSVRTMWKVLPQYRKLLPLVVLNALIIIGGVFFWNVQILNRITSFSPLIYWTLALNYKKPWFKYILGYMLTWNLMQTALFAAFLPPA</sequence>
<feature type="transmembrane region" description="Helical" evidence="12">
    <location>
        <begin position="266"/>
        <end position="284"/>
    </location>
</feature>
<feature type="transmembrane region" description="Helical" evidence="12">
    <location>
        <begin position="331"/>
        <end position="349"/>
    </location>
</feature>
<evidence type="ECO:0000313" key="14">
    <source>
        <dbReference type="Proteomes" id="UP000005018"/>
    </source>
</evidence>
<keyword evidence="5 12" id="KW-0337">GPI-anchor biosynthesis</keyword>
<dbReference type="eggNOG" id="KOG2647">
    <property type="taxonomic scope" value="Eukaryota"/>
</dbReference>
<dbReference type="Pfam" id="PF04188">
    <property type="entry name" value="Mannosyl_trans2"/>
    <property type="match status" value="1"/>
</dbReference>
<comment type="similarity">
    <text evidence="3 12">Belongs to the PIGV family.</text>
</comment>
<dbReference type="OrthoDB" id="10252502at2759"/>
<dbReference type="PANTHER" id="PTHR12468">
    <property type="entry name" value="GPI MANNOSYLTRANSFERASE 2"/>
    <property type="match status" value="1"/>
</dbReference>
<evidence type="ECO:0000256" key="8">
    <source>
        <dbReference type="ARBA" id="ARBA00022692"/>
    </source>
</evidence>
<feature type="transmembrane region" description="Helical" evidence="12">
    <location>
        <begin position="171"/>
        <end position="190"/>
    </location>
</feature>
<proteinExistence type="inferred from homology"/>
<comment type="pathway">
    <text evidence="2 12">Glycolipid biosynthesis; glycosylphosphatidylinositol-anchor biosynthesis.</text>
</comment>
<comment type="function">
    <text evidence="12">Mannosyltransferase involved in glycosylphosphatidylinositol-anchor biosynthesis.</text>
</comment>
<accession>H8X1W9</accession>
<evidence type="ECO:0000256" key="12">
    <source>
        <dbReference type="RuleBase" id="RU363112"/>
    </source>
</evidence>
<evidence type="ECO:0000256" key="7">
    <source>
        <dbReference type="ARBA" id="ARBA00022679"/>
    </source>
</evidence>
<dbReference type="GO" id="GO:0031501">
    <property type="term" value="C:mannosyltransferase complex"/>
    <property type="evidence" value="ECO:0007669"/>
    <property type="project" value="TreeGrafter"/>
</dbReference>
<dbReference type="GO" id="GO:0004376">
    <property type="term" value="F:GPI mannosyltransferase activity"/>
    <property type="evidence" value="ECO:0007669"/>
    <property type="project" value="InterPro"/>
</dbReference>
<dbReference type="EC" id="2.4.1.-" evidence="12"/>
<dbReference type="EMBL" id="HE681720">
    <property type="protein sequence ID" value="CCG22525.1"/>
    <property type="molecule type" value="Genomic_DNA"/>
</dbReference>
<evidence type="ECO:0000256" key="1">
    <source>
        <dbReference type="ARBA" id="ARBA00004477"/>
    </source>
</evidence>
<dbReference type="AlphaFoldDB" id="H8X1W9"/>
<evidence type="ECO:0000313" key="13">
    <source>
        <dbReference type="EMBL" id="CCG22525.1"/>
    </source>
</evidence>
<dbReference type="Proteomes" id="UP000005018">
    <property type="component" value="Chromosome 2"/>
</dbReference>
<evidence type="ECO:0000256" key="6">
    <source>
        <dbReference type="ARBA" id="ARBA00022676"/>
    </source>
</evidence>
<dbReference type="GO" id="GO:0000009">
    <property type="term" value="F:alpha-1,6-mannosyltransferase activity"/>
    <property type="evidence" value="ECO:0007669"/>
    <property type="project" value="InterPro"/>
</dbReference>
<gene>
    <name evidence="13" type="ORF">CORT_0B08200</name>
</gene>
<evidence type="ECO:0000256" key="4">
    <source>
        <dbReference type="ARBA" id="ARBA00013795"/>
    </source>
</evidence>
<dbReference type="KEGG" id="cot:CORT_0B08200"/>
<keyword evidence="14" id="KW-1185">Reference proteome</keyword>
<organism evidence="13 14">
    <name type="scientific">Candida orthopsilosis (strain 90-125)</name>
    <name type="common">Yeast</name>
    <dbReference type="NCBI Taxonomy" id="1136231"/>
    <lineage>
        <taxon>Eukaryota</taxon>
        <taxon>Fungi</taxon>
        <taxon>Dikarya</taxon>
        <taxon>Ascomycota</taxon>
        <taxon>Saccharomycotina</taxon>
        <taxon>Pichiomycetes</taxon>
        <taxon>Debaryomycetaceae</taxon>
        <taxon>Candida/Lodderomyces clade</taxon>
        <taxon>Candida</taxon>
    </lineage>
</organism>
<dbReference type="UniPathway" id="UPA00196"/>
<evidence type="ECO:0000256" key="2">
    <source>
        <dbReference type="ARBA" id="ARBA00004687"/>
    </source>
</evidence>
<name>H8X1W9_CANO9</name>
<keyword evidence="8 12" id="KW-0812">Transmembrane</keyword>
<feature type="transmembrane region" description="Helical" evidence="12">
    <location>
        <begin position="225"/>
        <end position="254"/>
    </location>
</feature>
<dbReference type="PANTHER" id="PTHR12468:SF2">
    <property type="entry name" value="GPI MANNOSYLTRANSFERASE 2"/>
    <property type="match status" value="1"/>
</dbReference>
<evidence type="ECO:0000256" key="9">
    <source>
        <dbReference type="ARBA" id="ARBA00022824"/>
    </source>
</evidence>
<dbReference type="GeneID" id="14538340"/>
<feature type="transmembrane region" description="Helical" evidence="12">
    <location>
        <begin position="361"/>
        <end position="381"/>
    </location>
</feature>
<evidence type="ECO:0000256" key="10">
    <source>
        <dbReference type="ARBA" id="ARBA00022989"/>
    </source>
</evidence>
<reference evidence="13 14" key="1">
    <citation type="journal article" date="2012" name="PLoS ONE">
        <title>Sequence and analysis of the genome of the pathogenic yeast Candida orthopsilosis.</title>
        <authorList>
            <person name="Riccombeni A."/>
            <person name="Vidanes G."/>
            <person name="Proux-Wera E."/>
            <person name="Wolfe K.H."/>
            <person name="Butler G."/>
        </authorList>
    </citation>
    <scope>NUCLEOTIDE SEQUENCE [LARGE SCALE GENOMIC DNA]</scope>
    <source>
        <strain evidence="13 14">Co 90-125</strain>
    </source>
</reference>